<accession>A0ABZ0JP14</accession>
<dbReference type="CDD" id="cd02042">
    <property type="entry name" value="ParAB_family"/>
    <property type="match status" value="1"/>
</dbReference>
<reference evidence="2 3" key="1">
    <citation type="submission" date="2023-05" db="EMBL/GenBank/DDBJ databases">
        <title>Xanthomonas rydalmerenesis sp. nov., a novel Xanthomonas species isolated from Fragaria x ananassa.</title>
        <authorList>
            <person name="McKnight D.J.E."/>
            <person name="Wong-Bajracharya J."/>
            <person name="Okoh E.B."/>
            <person name="Snijders F."/>
            <person name="Lidbetter F."/>
            <person name="Webster J."/>
            <person name="Djordjevic S.P."/>
            <person name="Bogema D.R."/>
            <person name="Chapman T.A."/>
        </authorList>
    </citation>
    <scope>NUCLEOTIDE SEQUENCE [LARGE SCALE GENOMIC DNA]</scope>
    <source>
        <strain evidence="2 3">DAR34883</strain>
    </source>
</reference>
<dbReference type="Pfam" id="PF13614">
    <property type="entry name" value="AAA_31"/>
    <property type="match status" value="1"/>
</dbReference>
<proteinExistence type="predicted"/>
<evidence type="ECO:0000313" key="3">
    <source>
        <dbReference type="Proteomes" id="UP001302020"/>
    </source>
</evidence>
<dbReference type="InterPro" id="IPR025669">
    <property type="entry name" value="AAA_dom"/>
</dbReference>
<dbReference type="PANTHER" id="PTHR13696">
    <property type="entry name" value="P-LOOP CONTAINING NUCLEOSIDE TRIPHOSPHATE HYDROLASE"/>
    <property type="match status" value="1"/>
</dbReference>
<protein>
    <submittedName>
        <fullName evidence="2">ParA family protein</fullName>
    </submittedName>
</protein>
<dbReference type="Gene3D" id="3.40.50.300">
    <property type="entry name" value="P-loop containing nucleotide triphosphate hydrolases"/>
    <property type="match status" value="1"/>
</dbReference>
<dbReference type="Proteomes" id="UP001302020">
    <property type="component" value="Chromosome"/>
</dbReference>
<dbReference type="RefSeq" id="WP_184646274.1">
    <property type="nucleotide sequence ID" value="NZ_CP126170.1"/>
</dbReference>
<evidence type="ECO:0000259" key="1">
    <source>
        <dbReference type="Pfam" id="PF13614"/>
    </source>
</evidence>
<dbReference type="InterPro" id="IPR050678">
    <property type="entry name" value="DNA_Partitioning_ATPase"/>
</dbReference>
<organism evidence="2 3">
    <name type="scientific">Xanthomonas rydalmerensis</name>
    <dbReference type="NCBI Taxonomy" id="3046274"/>
    <lineage>
        <taxon>Bacteria</taxon>
        <taxon>Pseudomonadati</taxon>
        <taxon>Pseudomonadota</taxon>
        <taxon>Gammaproteobacteria</taxon>
        <taxon>Lysobacterales</taxon>
        <taxon>Lysobacteraceae</taxon>
        <taxon>Xanthomonas</taxon>
    </lineage>
</organism>
<gene>
    <name evidence="2" type="ORF">QN243_02725</name>
</gene>
<dbReference type="EMBL" id="CP126172">
    <property type="protein sequence ID" value="WOS41405.1"/>
    <property type="molecule type" value="Genomic_DNA"/>
</dbReference>
<keyword evidence="3" id="KW-1185">Reference proteome</keyword>
<dbReference type="SUPFAM" id="SSF52540">
    <property type="entry name" value="P-loop containing nucleoside triphosphate hydrolases"/>
    <property type="match status" value="1"/>
</dbReference>
<evidence type="ECO:0000313" key="2">
    <source>
        <dbReference type="EMBL" id="WOS41405.1"/>
    </source>
</evidence>
<sequence>MGGFVIKNSYAIWNNKGGVGKSTITFNVASRFAELNEDKHVLVIDMCPQANVSMMLLGGGLKGEAEVHKLCTSAAAPTIVGYLTQALGGGPLANAPMAATYVTNVSAINTSLPKNLHLICGDPNLELISAYISNLASAQQVLPTIKPWVWVHEVVKRLISSVDKELGGEWVVFIDTNPSFSSYTELAICAVERLLLPVNADDSSRTAIGAMHSLLYGQNPPHPIYGAWTFAHNAQAYGVSVPKIHQVIGNRLTQNLGAAAAFAALSRASAESLYGLYKGNPGRFTVRAQAPTNENDFVIKYSVSLRDFNTAGVVAAHEGVPVSSLHGGRHFVHGREVNIDNNRIVDCRIALDLVVKSV</sequence>
<dbReference type="PANTHER" id="PTHR13696:SF52">
    <property type="entry name" value="PARA FAMILY PROTEIN CT_582"/>
    <property type="match status" value="1"/>
</dbReference>
<feature type="domain" description="AAA" evidence="1">
    <location>
        <begin position="11"/>
        <end position="206"/>
    </location>
</feature>
<name>A0ABZ0JP14_9XANT</name>
<dbReference type="InterPro" id="IPR027417">
    <property type="entry name" value="P-loop_NTPase"/>
</dbReference>